<dbReference type="InterPro" id="IPR018146">
    <property type="entry name" value="Glyoxalase_1_CS"/>
</dbReference>
<dbReference type="EMBL" id="CP146203">
    <property type="protein sequence ID" value="XBH20968.1"/>
    <property type="molecule type" value="Genomic_DNA"/>
</dbReference>
<dbReference type="GO" id="GO:0046872">
    <property type="term" value="F:metal ion binding"/>
    <property type="evidence" value="ECO:0007669"/>
    <property type="project" value="UniProtKB-KW"/>
</dbReference>
<dbReference type="CDD" id="cd16359">
    <property type="entry name" value="VOC_BsCatE_like_C"/>
    <property type="match status" value="1"/>
</dbReference>
<dbReference type="Gene3D" id="3.10.180.10">
    <property type="entry name" value="2,3-Dihydroxybiphenyl 1,2-Dioxygenase, domain 1"/>
    <property type="match status" value="1"/>
</dbReference>
<dbReference type="PANTHER" id="PTHR43279:SF1">
    <property type="entry name" value="CATECHOL-2,3-DIOXYGENASE"/>
    <property type="match status" value="1"/>
</dbReference>
<dbReference type="InterPro" id="IPR029068">
    <property type="entry name" value="Glyas_Bleomycin-R_OHBP_Dase"/>
</dbReference>
<reference evidence="3" key="1">
    <citation type="submission" date="2024-02" db="EMBL/GenBank/DDBJ databases">
        <title>Tomenella chthoni gen. nov. sp. nov., a member of the family Jonesiaceae isolated from bat guano.</title>
        <authorList>
            <person name="Miller S.L."/>
            <person name="King J."/>
            <person name="Sankaranarayanan K."/>
            <person name="Lawson P.A."/>
        </authorList>
    </citation>
    <scope>NUCLEOTIDE SEQUENCE</scope>
    <source>
        <strain evidence="3">BS-20</strain>
    </source>
</reference>
<keyword evidence="1" id="KW-0479">Metal-binding</keyword>
<dbReference type="SUPFAM" id="SSF54593">
    <property type="entry name" value="Glyoxalase/Bleomycin resistance protein/Dihydroxybiphenyl dioxygenase"/>
    <property type="match status" value="1"/>
</dbReference>
<dbReference type="InterPro" id="IPR037523">
    <property type="entry name" value="VOC_core"/>
</dbReference>
<evidence type="ECO:0000313" key="3">
    <source>
        <dbReference type="EMBL" id="XBH20968.1"/>
    </source>
</evidence>
<evidence type="ECO:0000259" key="2">
    <source>
        <dbReference type="PROSITE" id="PS51819"/>
    </source>
</evidence>
<dbReference type="InterPro" id="IPR004360">
    <property type="entry name" value="Glyas_Fos-R_dOase_dom"/>
</dbReference>
<dbReference type="PROSITE" id="PS00934">
    <property type="entry name" value="GLYOXALASE_I_1"/>
    <property type="match status" value="1"/>
</dbReference>
<protein>
    <submittedName>
        <fullName evidence="3">VOC family protein</fullName>
    </submittedName>
</protein>
<feature type="domain" description="VOC" evidence="2">
    <location>
        <begin position="63"/>
        <end position="176"/>
    </location>
</feature>
<sequence length="176" mass="18971">MRWSIPGELEGNGIELYWDRPRSTWSWDGDYVKMDTIYLDPNGFVAEHLTESAQAQPELEAATVGHVHLQVGDTEAAAQFYTDALGFEATAKVPGALFVAAGGYHHHMAMNTWGSRGAGPRASTLGLGEVSILVPTQDETAALADRLKFHDVTSSQTGAALVFNDPWNNQIAVSVG</sequence>
<accession>A0AAU7DVH2</accession>
<dbReference type="Pfam" id="PF00903">
    <property type="entry name" value="Glyoxalase"/>
    <property type="match status" value="1"/>
</dbReference>
<name>A0AAU7DVH2_9MICO</name>
<dbReference type="GO" id="GO:0004462">
    <property type="term" value="F:lactoylglutathione lyase activity"/>
    <property type="evidence" value="ECO:0007669"/>
    <property type="project" value="InterPro"/>
</dbReference>
<organism evidence="3">
    <name type="scientific">Jonesiaceae bacterium BS-20</name>
    <dbReference type="NCBI Taxonomy" id="3120821"/>
    <lineage>
        <taxon>Bacteria</taxon>
        <taxon>Bacillati</taxon>
        <taxon>Actinomycetota</taxon>
        <taxon>Actinomycetes</taxon>
        <taxon>Micrococcales</taxon>
        <taxon>Jonesiaceae</taxon>
    </lineage>
</organism>
<dbReference type="PROSITE" id="PS51819">
    <property type="entry name" value="VOC"/>
    <property type="match status" value="1"/>
</dbReference>
<evidence type="ECO:0000256" key="1">
    <source>
        <dbReference type="ARBA" id="ARBA00022723"/>
    </source>
</evidence>
<dbReference type="PANTHER" id="PTHR43279">
    <property type="entry name" value="CATECHOL-2,3-DIOXYGENASE"/>
    <property type="match status" value="1"/>
</dbReference>
<dbReference type="AlphaFoldDB" id="A0AAU7DVH2"/>
<gene>
    <name evidence="3" type="ORF">V5R04_12185</name>
</gene>
<proteinExistence type="predicted"/>